<reference evidence="2 3" key="1">
    <citation type="journal article" date="2019" name="Appl. Microbiol. Biotechnol.">
        <title>Uncovering carbohydrate metabolism through a genotype-phenotype association study of 56 lactic acid bacteria genomes.</title>
        <authorList>
            <person name="Buron-Moles G."/>
            <person name="Chailyan A."/>
            <person name="Dolejs I."/>
            <person name="Forster J."/>
            <person name="Miks M.H."/>
        </authorList>
    </citation>
    <scope>NUCLEOTIDE SEQUENCE [LARGE SCALE GENOMIC DNA]</scope>
    <source>
        <strain evidence="2 3">ATCC 700006</strain>
    </source>
</reference>
<accession>A0A4V6PJI3</accession>
<dbReference type="AlphaFoldDB" id="A0A4V6PJI3"/>
<dbReference type="STRING" id="907931.GCA_000165675_00356"/>
<sequence length="74" mass="8141">MNKDNGDTLRYGQVMSNEALSNVNGGIFPIVICSLLLILGDAGVIQAINVLDQNYIMILIAYLVFIGRDNKNRL</sequence>
<keyword evidence="1" id="KW-1133">Transmembrane helix</keyword>
<evidence type="ECO:0000313" key="3">
    <source>
        <dbReference type="Proteomes" id="UP000295681"/>
    </source>
</evidence>
<keyword evidence="1" id="KW-0472">Membrane</keyword>
<dbReference type="EMBL" id="PUFI01000005">
    <property type="protein sequence ID" value="TDG69405.1"/>
    <property type="molecule type" value="Genomic_DNA"/>
</dbReference>
<evidence type="ECO:0000313" key="2">
    <source>
        <dbReference type="EMBL" id="TDG69405.1"/>
    </source>
</evidence>
<gene>
    <name evidence="2" type="ORF">C5L23_000867</name>
</gene>
<keyword evidence="1" id="KW-0812">Transmembrane</keyword>
<feature type="transmembrane region" description="Helical" evidence="1">
    <location>
        <begin position="45"/>
        <end position="65"/>
    </location>
</feature>
<evidence type="ECO:0000256" key="1">
    <source>
        <dbReference type="SAM" id="Phobius"/>
    </source>
</evidence>
<feature type="transmembrane region" description="Helical" evidence="1">
    <location>
        <begin position="20"/>
        <end position="39"/>
    </location>
</feature>
<organism evidence="2 3">
    <name type="scientific">Leuconostoc fallax</name>
    <dbReference type="NCBI Taxonomy" id="1251"/>
    <lineage>
        <taxon>Bacteria</taxon>
        <taxon>Bacillati</taxon>
        <taxon>Bacillota</taxon>
        <taxon>Bacilli</taxon>
        <taxon>Lactobacillales</taxon>
        <taxon>Lactobacillaceae</taxon>
        <taxon>Leuconostoc</taxon>
    </lineage>
</organism>
<dbReference type="RefSeq" id="WP_010008463.1">
    <property type="nucleotide sequence ID" value="NZ_JAGYGP010000006.1"/>
</dbReference>
<protein>
    <submittedName>
        <fullName evidence="2">Uncharacterized protein</fullName>
    </submittedName>
</protein>
<dbReference type="Proteomes" id="UP000295681">
    <property type="component" value="Unassembled WGS sequence"/>
</dbReference>
<proteinExistence type="predicted"/>
<keyword evidence="3" id="KW-1185">Reference proteome</keyword>
<comment type="caution">
    <text evidence="2">The sequence shown here is derived from an EMBL/GenBank/DDBJ whole genome shotgun (WGS) entry which is preliminary data.</text>
</comment>
<name>A0A4V6PJI3_9LACO</name>